<dbReference type="Gene3D" id="3.10.20.30">
    <property type="match status" value="1"/>
</dbReference>
<comment type="pathway">
    <text evidence="1">Cofactor biosynthesis; molybdopterin biosynthesis.</text>
</comment>
<dbReference type="InterPro" id="IPR012675">
    <property type="entry name" value="Beta-grasp_dom_sf"/>
</dbReference>
<comment type="subunit">
    <text evidence="10">Heterotetramer of 2 MoaD subunits and 2 MoaE subunits. Also stable as homodimer. The enzyme changes between these two forms during catalysis.</text>
</comment>
<name>A0A7C2B4Y8_THERO</name>
<dbReference type="EMBL" id="DSJL01000011">
    <property type="protein sequence ID" value="HEF65344.1"/>
    <property type="molecule type" value="Genomic_DNA"/>
</dbReference>
<proteinExistence type="inferred from homology"/>
<evidence type="ECO:0000256" key="7">
    <source>
        <dbReference type="ARBA" id="ARBA00023150"/>
    </source>
</evidence>
<dbReference type="InterPro" id="IPR003448">
    <property type="entry name" value="Mopterin_biosynth_MoaE"/>
</dbReference>
<evidence type="ECO:0000256" key="6">
    <source>
        <dbReference type="ARBA" id="ARBA00022741"/>
    </source>
</evidence>
<dbReference type="EC" id="2.8.1.12" evidence="3"/>
<dbReference type="PANTHER" id="PTHR23404">
    <property type="entry name" value="MOLYBDOPTERIN SYNTHASE RELATED"/>
    <property type="match status" value="1"/>
</dbReference>
<dbReference type="InterPro" id="IPR016155">
    <property type="entry name" value="Mopterin_synth/thiamin_S_b"/>
</dbReference>
<dbReference type="Pfam" id="PF02391">
    <property type="entry name" value="MoaE"/>
    <property type="match status" value="1"/>
</dbReference>
<organism evidence="16">
    <name type="scientific">Thermomicrobium roseum</name>
    <dbReference type="NCBI Taxonomy" id="500"/>
    <lineage>
        <taxon>Bacteria</taxon>
        <taxon>Pseudomonadati</taxon>
        <taxon>Thermomicrobiota</taxon>
        <taxon>Thermomicrobia</taxon>
        <taxon>Thermomicrobiales</taxon>
        <taxon>Thermomicrobiaceae</taxon>
        <taxon>Thermomicrobium</taxon>
    </lineage>
</organism>
<comment type="caution">
    <text evidence="16">The sequence shown here is derived from an EMBL/GenBank/DDBJ whole genome shotgun (WGS) entry which is preliminary data.</text>
</comment>
<dbReference type="SUPFAM" id="SSF54285">
    <property type="entry name" value="MoaD/ThiS"/>
    <property type="match status" value="1"/>
</dbReference>
<dbReference type="InterPro" id="IPR036563">
    <property type="entry name" value="MoaE_sf"/>
</dbReference>
<evidence type="ECO:0000256" key="15">
    <source>
        <dbReference type="ARBA" id="ARBA00049878"/>
    </source>
</evidence>
<evidence type="ECO:0000256" key="8">
    <source>
        <dbReference type="ARBA" id="ARBA00024200"/>
    </source>
</evidence>
<comment type="similarity">
    <text evidence="2">Belongs to the MoaE family.</text>
</comment>
<dbReference type="FunFam" id="3.10.20.30:FF:000010">
    <property type="entry name" value="Molybdopterin synthase sulfur carrier subunit"/>
    <property type="match status" value="1"/>
</dbReference>
<evidence type="ECO:0000256" key="2">
    <source>
        <dbReference type="ARBA" id="ARBA00005426"/>
    </source>
</evidence>
<dbReference type="FunFam" id="3.90.1170.40:FF:000003">
    <property type="entry name" value="Molybdopterin converting factor subunit 2"/>
    <property type="match status" value="1"/>
</dbReference>
<keyword evidence="5" id="KW-0808">Transferase</keyword>
<dbReference type="CDD" id="cd00754">
    <property type="entry name" value="Ubl_MoaD"/>
    <property type="match status" value="1"/>
</dbReference>
<protein>
    <recommendedName>
        <fullName evidence="4">Molybdopterin synthase catalytic subunit</fullName>
        <ecNumber evidence="3">2.8.1.12</ecNumber>
    </recommendedName>
    <alternativeName>
        <fullName evidence="13">MPT synthase subunit 2</fullName>
    </alternativeName>
    <alternativeName>
        <fullName evidence="11">Molybdenum cofactor biosynthesis protein E</fullName>
    </alternativeName>
    <alternativeName>
        <fullName evidence="9">Molybdopterin synthase sulfur carrier subunit</fullName>
    </alternativeName>
    <alternativeName>
        <fullName evidence="12">Molybdopterin-converting factor large subunit</fullName>
    </alternativeName>
    <alternativeName>
        <fullName evidence="14">Molybdopterin-converting factor subunit 2</fullName>
    </alternativeName>
</protein>
<evidence type="ECO:0000256" key="11">
    <source>
        <dbReference type="ARBA" id="ARBA00029745"/>
    </source>
</evidence>
<accession>A0A7C2B4Y8</accession>
<dbReference type="AlphaFoldDB" id="A0A7C2B4Y8"/>
<dbReference type="InterPro" id="IPR003749">
    <property type="entry name" value="ThiS/MoaD-like"/>
</dbReference>
<keyword evidence="6" id="KW-0547">Nucleotide-binding</keyword>
<evidence type="ECO:0000256" key="9">
    <source>
        <dbReference type="ARBA" id="ARBA00024247"/>
    </source>
</evidence>
<dbReference type="NCBIfam" id="TIGR01682">
    <property type="entry name" value="moaD"/>
    <property type="match status" value="1"/>
</dbReference>
<dbReference type="GO" id="GO:0000166">
    <property type="term" value="F:nucleotide binding"/>
    <property type="evidence" value="ECO:0007669"/>
    <property type="project" value="UniProtKB-KW"/>
</dbReference>
<evidence type="ECO:0000256" key="14">
    <source>
        <dbReference type="ARBA" id="ARBA00032474"/>
    </source>
</evidence>
<dbReference type="GO" id="GO:0030366">
    <property type="term" value="F:molybdopterin synthase activity"/>
    <property type="evidence" value="ECO:0007669"/>
    <property type="project" value="UniProtKB-EC"/>
</dbReference>
<dbReference type="GO" id="GO:0006777">
    <property type="term" value="P:Mo-molybdopterin cofactor biosynthetic process"/>
    <property type="evidence" value="ECO:0007669"/>
    <property type="project" value="UniProtKB-KW"/>
</dbReference>
<evidence type="ECO:0000256" key="10">
    <source>
        <dbReference type="ARBA" id="ARBA00026066"/>
    </source>
</evidence>
<dbReference type="CDD" id="cd00756">
    <property type="entry name" value="MoaE"/>
    <property type="match status" value="1"/>
</dbReference>
<evidence type="ECO:0000256" key="1">
    <source>
        <dbReference type="ARBA" id="ARBA00005046"/>
    </source>
</evidence>
<reference evidence="16" key="1">
    <citation type="journal article" date="2020" name="mSystems">
        <title>Genome- and Community-Level Interaction Insights into Carbon Utilization and Element Cycling Functions of Hydrothermarchaeota in Hydrothermal Sediment.</title>
        <authorList>
            <person name="Zhou Z."/>
            <person name="Liu Y."/>
            <person name="Xu W."/>
            <person name="Pan J."/>
            <person name="Luo Z.H."/>
            <person name="Li M."/>
        </authorList>
    </citation>
    <scope>NUCLEOTIDE SEQUENCE [LARGE SCALE GENOMIC DNA]</scope>
    <source>
        <strain evidence="16">SpSt-222</strain>
    </source>
</reference>
<evidence type="ECO:0000256" key="4">
    <source>
        <dbReference type="ARBA" id="ARBA00013858"/>
    </source>
</evidence>
<dbReference type="Gene3D" id="3.90.1170.40">
    <property type="entry name" value="Molybdopterin biosynthesis MoaE subunit"/>
    <property type="match status" value="1"/>
</dbReference>
<dbReference type="NCBIfam" id="TIGR01687">
    <property type="entry name" value="moaD_arch"/>
    <property type="match status" value="1"/>
</dbReference>
<comment type="similarity">
    <text evidence="8">Belongs to the MoaD family.</text>
</comment>
<dbReference type="InterPro" id="IPR010038">
    <property type="entry name" value="MoaD_arc-typ"/>
</dbReference>
<evidence type="ECO:0000256" key="13">
    <source>
        <dbReference type="ARBA" id="ARBA00030781"/>
    </source>
</evidence>
<sequence>MRVTVRYFAVVREFLGQDHEEHELPEGTTVGQFLEDLIARQPILERLRRSMLVMVNRRYARPDQLLSDGDEVALIPPVSGGSTPFSVGPEPLDPAAIERLVADPRAGAIVTFVGTVRDHARGKRVRYLEYEAYAEAAVDAFAQIAAEIRQRWDVLGIAIAHRTGRLEIGEASVVIAVSSAHRAEAFEACRYAIERLKQIAPIWKKEVYDDGEMWIGSEALYQELFARHTNEPASSPQ</sequence>
<dbReference type="SUPFAM" id="SSF54690">
    <property type="entry name" value="Molybdopterin synthase subunit MoaE"/>
    <property type="match status" value="1"/>
</dbReference>
<comment type="catalytic activity">
    <reaction evidence="15">
        <text>2 [molybdopterin-synthase sulfur-carrier protein]-C-terminal-Gly-aminoethanethioate + cyclic pyranopterin phosphate + H2O = molybdopterin + 2 [molybdopterin-synthase sulfur-carrier protein]-C-terminal Gly-Gly + 2 H(+)</text>
        <dbReference type="Rhea" id="RHEA:26333"/>
        <dbReference type="Rhea" id="RHEA-COMP:12202"/>
        <dbReference type="Rhea" id="RHEA-COMP:19907"/>
        <dbReference type="ChEBI" id="CHEBI:15377"/>
        <dbReference type="ChEBI" id="CHEBI:15378"/>
        <dbReference type="ChEBI" id="CHEBI:58698"/>
        <dbReference type="ChEBI" id="CHEBI:59648"/>
        <dbReference type="ChEBI" id="CHEBI:90778"/>
        <dbReference type="ChEBI" id="CHEBI:232372"/>
        <dbReference type="EC" id="2.8.1.12"/>
    </reaction>
</comment>
<evidence type="ECO:0000313" key="16">
    <source>
        <dbReference type="EMBL" id="HEF65344.1"/>
    </source>
</evidence>
<dbReference type="Pfam" id="PF02597">
    <property type="entry name" value="ThiS"/>
    <property type="match status" value="1"/>
</dbReference>
<evidence type="ECO:0000256" key="12">
    <source>
        <dbReference type="ARBA" id="ARBA00030407"/>
    </source>
</evidence>
<keyword evidence="7" id="KW-0501">Molybdenum cofactor biosynthesis</keyword>
<evidence type="ECO:0000256" key="3">
    <source>
        <dbReference type="ARBA" id="ARBA00011950"/>
    </source>
</evidence>
<gene>
    <name evidence="16" type="primary">moaD</name>
    <name evidence="16" type="ORF">ENP47_07080</name>
</gene>
<evidence type="ECO:0000256" key="5">
    <source>
        <dbReference type="ARBA" id="ARBA00022679"/>
    </source>
</evidence>